<feature type="domain" description="ACT" evidence="26">
    <location>
        <begin position="318"/>
        <end position="399"/>
    </location>
</feature>
<keyword evidence="12" id="KW-0479">Metal-binding</keyword>
<comment type="catalytic activity">
    <reaction evidence="25">
        <text>L-homoserine + NADP(+) = L-aspartate 4-semialdehyde + NADPH + H(+)</text>
        <dbReference type="Rhea" id="RHEA:15761"/>
        <dbReference type="ChEBI" id="CHEBI:15378"/>
        <dbReference type="ChEBI" id="CHEBI:57476"/>
        <dbReference type="ChEBI" id="CHEBI:57783"/>
        <dbReference type="ChEBI" id="CHEBI:58349"/>
        <dbReference type="ChEBI" id="CHEBI:537519"/>
        <dbReference type="EC" id="1.1.1.3"/>
    </reaction>
    <physiologicalReaction direction="right-to-left" evidence="25">
        <dbReference type="Rhea" id="RHEA:15763"/>
    </physiologicalReaction>
</comment>
<accession>A0A3B0UL47</accession>
<dbReference type="InterPro" id="IPR001341">
    <property type="entry name" value="Asp_kinase"/>
</dbReference>
<comment type="cofactor">
    <cofactor evidence="1">
        <name>a metal cation</name>
        <dbReference type="ChEBI" id="CHEBI:25213"/>
    </cofactor>
</comment>
<keyword evidence="15" id="KW-0067">ATP-binding</keyword>
<dbReference type="GO" id="GO:0046872">
    <property type="term" value="F:metal ion binding"/>
    <property type="evidence" value="ECO:0007669"/>
    <property type="project" value="UniProtKB-KW"/>
</dbReference>
<dbReference type="EMBL" id="UOET01000303">
    <property type="protein sequence ID" value="VAW28973.1"/>
    <property type="molecule type" value="Genomic_DNA"/>
</dbReference>
<evidence type="ECO:0000256" key="9">
    <source>
        <dbReference type="ARBA" id="ARBA00022605"/>
    </source>
</evidence>
<keyword evidence="14 27" id="KW-0418">Kinase</keyword>
<dbReference type="CDD" id="cd04921">
    <property type="entry name" value="ACT_AKi-HSDH-ThrA-like_1"/>
    <property type="match status" value="1"/>
</dbReference>
<dbReference type="GO" id="GO:0005524">
    <property type="term" value="F:ATP binding"/>
    <property type="evidence" value="ECO:0007669"/>
    <property type="project" value="UniProtKB-KW"/>
</dbReference>
<dbReference type="Pfam" id="PF22468">
    <property type="entry name" value="ACT_9"/>
    <property type="match status" value="2"/>
</dbReference>
<dbReference type="GO" id="GO:0004072">
    <property type="term" value="F:aspartate kinase activity"/>
    <property type="evidence" value="ECO:0007669"/>
    <property type="project" value="UniProtKB-EC"/>
</dbReference>
<dbReference type="EC" id="2.7.2.4" evidence="27"/>
<evidence type="ECO:0000256" key="19">
    <source>
        <dbReference type="ARBA" id="ARBA00023053"/>
    </source>
</evidence>
<dbReference type="PIRSF" id="PIRSF000727">
    <property type="entry name" value="ThrA"/>
    <property type="match status" value="1"/>
</dbReference>
<reference evidence="27" key="1">
    <citation type="submission" date="2018-06" db="EMBL/GenBank/DDBJ databases">
        <authorList>
            <person name="Zhirakovskaya E."/>
        </authorList>
    </citation>
    <scope>NUCLEOTIDE SEQUENCE</scope>
</reference>
<dbReference type="PROSITE" id="PS01042">
    <property type="entry name" value="HOMOSER_DHGENASE"/>
    <property type="match status" value="1"/>
</dbReference>
<evidence type="ECO:0000256" key="13">
    <source>
        <dbReference type="ARBA" id="ARBA00022741"/>
    </source>
</evidence>
<dbReference type="SUPFAM" id="SSF55347">
    <property type="entry name" value="Glyceraldehyde-3-phosphate dehydrogenase-like, C-terminal domain"/>
    <property type="match status" value="1"/>
</dbReference>
<dbReference type="GO" id="GO:0050661">
    <property type="term" value="F:NADP binding"/>
    <property type="evidence" value="ECO:0007669"/>
    <property type="project" value="InterPro"/>
</dbReference>
<keyword evidence="16" id="KW-0521">NADP</keyword>
<comment type="pathway">
    <text evidence="5">Amino-acid biosynthesis; L-threonine biosynthesis; L-threonine from L-aspartate: step 1/5.</text>
</comment>
<dbReference type="InterPro" id="IPR036393">
    <property type="entry name" value="AceGlu_kinase-like_sf"/>
</dbReference>
<evidence type="ECO:0000256" key="5">
    <source>
        <dbReference type="ARBA" id="ARBA00005139"/>
    </source>
</evidence>
<dbReference type="InterPro" id="IPR019811">
    <property type="entry name" value="HDH_CS"/>
</dbReference>
<dbReference type="InterPro" id="IPR054352">
    <property type="entry name" value="ACT_Aspartokinase"/>
</dbReference>
<comment type="catalytic activity">
    <reaction evidence="24">
        <text>L-aspartate + ATP = 4-phospho-L-aspartate + ADP</text>
        <dbReference type="Rhea" id="RHEA:23776"/>
        <dbReference type="ChEBI" id="CHEBI:29991"/>
        <dbReference type="ChEBI" id="CHEBI:30616"/>
        <dbReference type="ChEBI" id="CHEBI:57535"/>
        <dbReference type="ChEBI" id="CHEBI:456216"/>
        <dbReference type="EC" id="2.7.2.4"/>
    </reaction>
    <physiologicalReaction direction="left-to-right" evidence="24">
        <dbReference type="Rhea" id="RHEA:23777"/>
    </physiologicalReaction>
</comment>
<keyword evidence="17 27" id="KW-0560">Oxidoreductase</keyword>
<dbReference type="InterPro" id="IPR018042">
    <property type="entry name" value="Aspartate_kinase_CS"/>
</dbReference>
<evidence type="ECO:0000256" key="12">
    <source>
        <dbReference type="ARBA" id="ARBA00022723"/>
    </source>
</evidence>
<evidence type="ECO:0000256" key="15">
    <source>
        <dbReference type="ARBA" id="ARBA00022840"/>
    </source>
</evidence>
<dbReference type="CDD" id="cd04243">
    <property type="entry name" value="AAK_AK-HSDH-like"/>
    <property type="match status" value="1"/>
</dbReference>
<keyword evidence="21" id="KW-0486">Methionine biosynthesis</keyword>
<evidence type="ECO:0000256" key="7">
    <source>
        <dbReference type="ARBA" id="ARBA00010046"/>
    </source>
</evidence>
<evidence type="ECO:0000256" key="21">
    <source>
        <dbReference type="ARBA" id="ARBA00023167"/>
    </source>
</evidence>
<evidence type="ECO:0000256" key="20">
    <source>
        <dbReference type="ARBA" id="ARBA00023154"/>
    </source>
</evidence>
<keyword evidence="20" id="KW-0457">Lysine biosynthesis</keyword>
<keyword evidence="11" id="KW-0791">Threonine biosynthesis</keyword>
<evidence type="ECO:0000256" key="6">
    <source>
        <dbReference type="ARBA" id="ARBA00007952"/>
    </source>
</evidence>
<dbReference type="GO" id="GO:0009088">
    <property type="term" value="P:threonine biosynthetic process"/>
    <property type="evidence" value="ECO:0007669"/>
    <property type="project" value="UniProtKB-UniPathway"/>
</dbReference>
<dbReference type="InterPro" id="IPR045865">
    <property type="entry name" value="ACT-like_dom_sf"/>
</dbReference>
<dbReference type="Pfam" id="PF00742">
    <property type="entry name" value="Homoserine_dh"/>
    <property type="match status" value="1"/>
</dbReference>
<dbReference type="InterPro" id="IPR011147">
    <property type="entry name" value="Bifunc_Aspkin/hSer_DH"/>
</dbReference>
<dbReference type="InterPro" id="IPR036291">
    <property type="entry name" value="NAD(P)-bd_dom_sf"/>
</dbReference>
<dbReference type="InterPro" id="IPR002912">
    <property type="entry name" value="ACT_dom"/>
</dbReference>
<dbReference type="UniPathway" id="UPA00034">
    <property type="reaction ID" value="UER00015"/>
</dbReference>
<dbReference type="Gene3D" id="3.30.360.10">
    <property type="entry name" value="Dihydrodipicolinate Reductase, domain 2"/>
    <property type="match status" value="1"/>
</dbReference>
<comment type="subunit">
    <text evidence="8">Homotetramer.</text>
</comment>
<dbReference type="Pfam" id="PF03447">
    <property type="entry name" value="NAD_binding_3"/>
    <property type="match status" value="1"/>
</dbReference>
<evidence type="ECO:0000256" key="18">
    <source>
        <dbReference type="ARBA" id="ARBA00023027"/>
    </source>
</evidence>
<evidence type="ECO:0000256" key="1">
    <source>
        <dbReference type="ARBA" id="ARBA00001920"/>
    </source>
</evidence>
<keyword evidence="22" id="KW-0511">Multifunctional enzyme</keyword>
<evidence type="ECO:0000256" key="25">
    <source>
        <dbReference type="ARBA" id="ARBA00048841"/>
    </source>
</evidence>
<evidence type="ECO:0000256" key="2">
    <source>
        <dbReference type="ARBA" id="ARBA00004986"/>
    </source>
</evidence>
<evidence type="ECO:0000256" key="4">
    <source>
        <dbReference type="ARBA" id="ARBA00005062"/>
    </source>
</evidence>
<dbReference type="Gene3D" id="3.40.1160.10">
    <property type="entry name" value="Acetylglutamate kinase-like"/>
    <property type="match status" value="1"/>
</dbReference>
<dbReference type="Gene3D" id="1.20.120.1320">
    <property type="entry name" value="Aspartokinase, catalytic domain"/>
    <property type="match status" value="1"/>
</dbReference>
<comment type="pathway">
    <text evidence="2">Amino-acid biosynthesis; L-methionine biosynthesis via de novo pathway; L-homoserine from L-aspartate: step 1/3.</text>
</comment>
<evidence type="ECO:0000256" key="22">
    <source>
        <dbReference type="ARBA" id="ARBA00023268"/>
    </source>
</evidence>
<keyword evidence="10 27" id="KW-0808">Transferase</keyword>
<evidence type="ECO:0000256" key="11">
    <source>
        <dbReference type="ARBA" id="ARBA00022697"/>
    </source>
</evidence>
<dbReference type="InterPro" id="IPR001048">
    <property type="entry name" value="Asp/Glu/Uridylate_kinase"/>
</dbReference>
<dbReference type="NCBIfam" id="TIGR00657">
    <property type="entry name" value="asp_kinases"/>
    <property type="match status" value="1"/>
</dbReference>
<dbReference type="NCBIfam" id="NF006959">
    <property type="entry name" value="PRK09436.1"/>
    <property type="match status" value="1"/>
</dbReference>
<keyword evidence="19" id="KW-0915">Sodium</keyword>
<keyword evidence="9" id="KW-0028">Amino-acid biosynthesis</keyword>
<evidence type="ECO:0000256" key="3">
    <source>
        <dbReference type="ARBA" id="ARBA00005056"/>
    </source>
</evidence>
<dbReference type="SUPFAM" id="SSF53633">
    <property type="entry name" value="Carbamate kinase-like"/>
    <property type="match status" value="1"/>
</dbReference>
<dbReference type="UniPathway" id="UPA00051">
    <property type="reaction ID" value="UER00462"/>
</dbReference>
<organism evidence="27">
    <name type="scientific">hydrothermal vent metagenome</name>
    <dbReference type="NCBI Taxonomy" id="652676"/>
    <lineage>
        <taxon>unclassified sequences</taxon>
        <taxon>metagenomes</taxon>
        <taxon>ecological metagenomes</taxon>
    </lineage>
</organism>
<dbReference type="GO" id="GO:0009089">
    <property type="term" value="P:lysine biosynthetic process via diaminopimelate"/>
    <property type="evidence" value="ECO:0007669"/>
    <property type="project" value="UniProtKB-UniPathway"/>
</dbReference>
<dbReference type="CDD" id="cd04922">
    <property type="entry name" value="ACT_AKi-HSDH-ThrA_2"/>
    <property type="match status" value="1"/>
</dbReference>
<comment type="similarity">
    <text evidence="6">In the C-terminal section; belongs to the homoserine dehydrogenase family.</text>
</comment>
<dbReference type="PROSITE" id="PS51671">
    <property type="entry name" value="ACT"/>
    <property type="match status" value="1"/>
</dbReference>
<evidence type="ECO:0000256" key="17">
    <source>
        <dbReference type="ARBA" id="ARBA00023002"/>
    </source>
</evidence>
<comment type="pathway">
    <text evidence="4">Amino-acid biosynthesis; L-methionine biosynthesis via de novo pathway; L-homoserine from L-aspartate: step 3/3.</text>
</comment>
<evidence type="ECO:0000313" key="27">
    <source>
        <dbReference type="EMBL" id="VAW28973.1"/>
    </source>
</evidence>
<dbReference type="InterPro" id="IPR042199">
    <property type="entry name" value="AsparK_Bifunc_asparK/hSer_DH"/>
</dbReference>
<proteinExistence type="inferred from homology"/>
<dbReference type="SUPFAM" id="SSF51735">
    <property type="entry name" value="NAD(P)-binding Rossmann-fold domains"/>
    <property type="match status" value="1"/>
</dbReference>
<evidence type="ECO:0000256" key="10">
    <source>
        <dbReference type="ARBA" id="ARBA00022679"/>
    </source>
</evidence>
<evidence type="ECO:0000256" key="24">
    <source>
        <dbReference type="ARBA" id="ARBA00048561"/>
    </source>
</evidence>
<dbReference type="Gene3D" id="3.30.2130.10">
    <property type="entry name" value="VC0802-like"/>
    <property type="match status" value="1"/>
</dbReference>
<keyword evidence="18" id="KW-0520">NAD</keyword>
<evidence type="ECO:0000256" key="23">
    <source>
        <dbReference type="ARBA" id="ARBA00044938"/>
    </source>
</evidence>
<comment type="pathway">
    <text evidence="3">Amino-acid biosynthesis; L-threonine biosynthesis; L-threonine from L-aspartate: step 3/5.</text>
</comment>
<dbReference type="SUPFAM" id="SSF55021">
    <property type="entry name" value="ACT-like"/>
    <property type="match status" value="2"/>
</dbReference>
<dbReference type="Pfam" id="PF00696">
    <property type="entry name" value="AA_kinase"/>
    <property type="match status" value="1"/>
</dbReference>
<dbReference type="InterPro" id="IPR005106">
    <property type="entry name" value="Asp/hSer_DH_NAD-bd"/>
</dbReference>
<dbReference type="UniPathway" id="UPA00050">
    <property type="reaction ID" value="UER00063"/>
</dbReference>
<comment type="similarity">
    <text evidence="7">In the N-terminal section; belongs to the aspartokinase family.</text>
</comment>
<dbReference type="FunFam" id="3.30.360.10:FF:000006">
    <property type="entry name" value="Bifunctional aspartokinase/homoserine dehydrogenase"/>
    <property type="match status" value="1"/>
</dbReference>
<comment type="function">
    <text evidence="23">Bifunctional aspartate kinase and homoserine dehydrogenase that catalyzes the first and the third steps toward the synthesis of lysine, methionine and threonine from aspartate.</text>
</comment>
<dbReference type="PANTHER" id="PTHR43070:SF3">
    <property type="entry name" value="HOMOSERINE DEHYDROGENASE"/>
    <property type="match status" value="1"/>
</dbReference>
<protein>
    <submittedName>
        <fullName evidence="27">Aspartokinase / Homoserine dehydrogenase</fullName>
        <ecNumber evidence="27">1.1.1.3</ecNumber>
        <ecNumber evidence="27">2.7.2.4</ecNumber>
    </submittedName>
</protein>
<sequence length="815" mass="89486">MKVLKFGGSSVANAENIKKVIEIVSNEKDNGQLVVVASALGKVTDRLEESGKKASLGDEQYKQVLKDIESIHLGVVDALFPLKEQSESKAGIKMLMNELEDICLGIFLLQEINSKIYDLLLSFGERLSGLLLSKAFNYYGVPIRLLDAREIILTDEVFGHARVNFEETGKRFQQKIGSTEEHVFVSGFIASSANGKPTTLGRGGSDYTAAILAASIDASVLEIWTDVDGVMTADPTFVEGALPLEKLSYSELMEMSHFGARVVFPPSIKPVMEKNIPVRIKNTFHPEAPGTLINRNGTPHGNLVKGLSHIEDIALLTLSGSGMVGVTGIAARLFSCLSQQKVNVIFITQASSEHSITLAISPVDIENAQSIINLEFEAEHKLSTINALQVEQKLSIIALVGDNMKSSLGLSGKAFDALGKNGVNIRAIAQGSTERNVSFVVLKKDVTKALNVLHERFFLARYKKVHVFMMGVGNVGGALLQQLSDQYDYLKNEYALKIKVIALGNSRRMLFEEHAIDFENCKERLLSEGDPMDTELFVRKMKALNLRNSIFVDNTASAEIAGLYEKVLKSSISVVASNKIASSASYKTYKRLNDIALTMKKKYLYETNVGAGLPVLKTIGDMIKSGDKILRIKAVLSGSLNFIFNHFTEGMKFSDVVVQARLEGYTEPDPRIDLSGKDVMRKILILARESGYPMEPDEVEINPFMPKDLMGLPSVEEFMEALNQYDDYFEKLRKEAAEAGKKLRYVAEFDKGKASVGLQMVDVLQPYFQLDGKDNIVLIYSQRYAEQPLVVKGAGAGAAVTASGVFADIISIVNQ</sequence>
<dbReference type="FunFam" id="3.30.2130.10:FF:000001">
    <property type="entry name" value="Bifunctional aspartokinase/homoserine dehydrogenase"/>
    <property type="match status" value="1"/>
</dbReference>
<dbReference type="GO" id="GO:0004412">
    <property type="term" value="F:homoserine dehydrogenase activity"/>
    <property type="evidence" value="ECO:0007669"/>
    <property type="project" value="UniProtKB-EC"/>
</dbReference>
<dbReference type="PANTHER" id="PTHR43070">
    <property type="match status" value="1"/>
</dbReference>
<dbReference type="EC" id="1.1.1.3" evidence="27"/>
<name>A0A3B0UL47_9ZZZZ</name>
<dbReference type="InterPro" id="IPR049638">
    <property type="entry name" value="AK-HD"/>
</dbReference>
<dbReference type="GO" id="GO:0009086">
    <property type="term" value="P:methionine biosynthetic process"/>
    <property type="evidence" value="ECO:0007669"/>
    <property type="project" value="UniProtKB-KW"/>
</dbReference>
<keyword evidence="13" id="KW-0547">Nucleotide-binding</keyword>
<dbReference type="Gene3D" id="3.40.50.720">
    <property type="entry name" value="NAD(P)-binding Rossmann-like Domain"/>
    <property type="match status" value="1"/>
</dbReference>
<dbReference type="AlphaFoldDB" id="A0A3B0UL47"/>
<evidence type="ECO:0000259" key="26">
    <source>
        <dbReference type="PROSITE" id="PS51671"/>
    </source>
</evidence>
<evidence type="ECO:0000256" key="16">
    <source>
        <dbReference type="ARBA" id="ARBA00022857"/>
    </source>
</evidence>
<dbReference type="InterPro" id="IPR001342">
    <property type="entry name" value="HDH_cat"/>
</dbReference>
<evidence type="ECO:0000256" key="14">
    <source>
        <dbReference type="ARBA" id="ARBA00022777"/>
    </source>
</evidence>
<dbReference type="PROSITE" id="PS00324">
    <property type="entry name" value="ASPARTOKINASE"/>
    <property type="match status" value="1"/>
</dbReference>
<evidence type="ECO:0000256" key="8">
    <source>
        <dbReference type="ARBA" id="ARBA00011881"/>
    </source>
</evidence>
<gene>
    <name evidence="27" type="ORF">MNBD_BACTEROID07-622</name>
</gene>